<protein>
    <recommendedName>
        <fullName evidence="1">Sialidase domain-containing protein</fullName>
    </recommendedName>
</protein>
<dbReference type="PANTHER" id="PTHR43752">
    <property type="entry name" value="BNR/ASP-BOX REPEAT FAMILY PROTEIN"/>
    <property type="match status" value="1"/>
</dbReference>
<reference evidence="2" key="1">
    <citation type="submission" date="2019-08" db="EMBL/GenBank/DDBJ databases">
        <authorList>
            <person name="Kucharzyk K."/>
            <person name="Murdoch R.W."/>
            <person name="Higgins S."/>
            <person name="Loffler F."/>
        </authorList>
    </citation>
    <scope>NUCLEOTIDE SEQUENCE</scope>
</reference>
<feature type="domain" description="Sialidase" evidence="1">
    <location>
        <begin position="32"/>
        <end position="330"/>
    </location>
</feature>
<organism evidence="2">
    <name type="scientific">bioreactor metagenome</name>
    <dbReference type="NCBI Taxonomy" id="1076179"/>
    <lineage>
        <taxon>unclassified sequences</taxon>
        <taxon>metagenomes</taxon>
        <taxon>ecological metagenomes</taxon>
    </lineage>
</organism>
<sequence>MQAKIIERKWVVEWFDERQCYHMPSLTLADNGNLLAVWNGGFLQWNGDPMGRDAKDWVSVLEYGKSAWSNPDAVGCDIRYCCHDPIWIKNKKGEITLLFAKFLDTEVNFTTWCNGRDELWMRKTPDGGRTWLPAHAANITSGHASNDSVLLPDGTIVFASTSSELKDKYFGAIRIYISHDDGETFETGPLLFAEDGNLIREPALCLRPNGVIRLFSRTCPGNVGWGSAGNHSLPSYTCESRDGGRSWTKPVPSGILNNESKIDVISWDDDTILMAYNDTPETDWHERSPLMLAMSRDEGKTWTNILELAPAPGNKCQPAMCKDKGGRLNIVYMHRHTAIEHIVVEITK</sequence>
<dbReference type="AlphaFoldDB" id="A0A644YJX9"/>
<name>A0A644YJX9_9ZZZZ</name>
<accession>A0A644YJX9</accession>
<comment type="caution">
    <text evidence="2">The sequence shown here is derived from an EMBL/GenBank/DDBJ whole genome shotgun (WGS) entry which is preliminary data.</text>
</comment>
<proteinExistence type="predicted"/>
<dbReference type="InterPro" id="IPR011040">
    <property type="entry name" value="Sialidase"/>
</dbReference>
<dbReference type="SUPFAM" id="SSF50939">
    <property type="entry name" value="Sialidases"/>
    <property type="match status" value="1"/>
</dbReference>
<evidence type="ECO:0000259" key="1">
    <source>
        <dbReference type="Pfam" id="PF13088"/>
    </source>
</evidence>
<dbReference type="PANTHER" id="PTHR43752:SF2">
    <property type="entry name" value="BNR_ASP-BOX REPEAT FAMILY PROTEIN"/>
    <property type="match status" value="1"/>
</dbReference>
<dbReference type="InterPro" id="IPR036278">
    <property type="entry name" value="Sialidase_sf"/>
</dbReference>
<dbReference type="Gene3D" id="2.120.10.10">
    <property type="match status" value="1"/>
</dbReference>
<dbReference type="EMBL" id="VSSQ01005296">
    <property type="protein sequence ID" value="MPM28597.1"/>
    <property type="molecule type" value="Genomic_DNA"/>
</dbReference>
<dbReference type="Pfam" id="PF13088">
    <property type="entry name" value="BNR_2"/>
    <property type="match status" value="1"/>
</dbReference>
<evidence type="ECO:0000313" key="2">
    <source>
        <dbReference type="EMBL" id="MPM28597.1"/>
    </source>
</evidence>
<gene>
    <name evidence="2" type="ORF">SDC9_75123</name>
</gene>
<dbReference type="CDD" id="cd15482">
    <property type="entry name" value="Sialidase_non-viral"/>
    <property type="match status" value="1"/>
</dbReference>